<protein>
    <recommendedName>
        <fullName evidence="4">DUF2160 domain-containing protein</fullName>
    </recommendedName>
</protein>
<sequence length="90" mass="9991">MQWMAWTLPTALFFTAIALMLAGMTVWELVSPTVERRGLLPMRTTRGDRLFIGLLGSAFIHLGWLAATEAPLWGASILALAWIIAVMRYG</sequence>
<proteinExistence type="predicted"/>
<feature type="transmembrane region" description="Helical" evidence="1">
    <location>
        <begin position="6"/>
        <end position="30"/>
    </location>
</feature>
<dbReference type="AlphaFoldDB" id="A0A2S2CVI5"/>
<feature type="transmembrane region" description="Helical" evidence="1">
    <location>
        <begin position="72"/>
        <end position="89"/>
    </location>
</feature>
<keyword evidence="1" id="KW-0812">Transmembrane</keyword>
<dbReference type="Pfam" id="PF09928">
    <property type="entry name" value="DUF2160"/>
    <property type="match status" value="1"/>
</dbReference>
<evidence type="ECO:0000256" key="1">
    <source>
        <dbReference type="SAM" id="Phobius"/>
    </source>
</evidence>
<dbReference type="KEGG" id="azz:DEW08_18820"/>
<gene>
    <name evidence="2" type="ORF">DEW08_18820</name>
</gene>
<dbReference type="OrthoDB" id="5420630at2"/>
<reference evidence="3" key="1">
    <citation type="submission" date="2018-05" db="EMBL/GenBank/DDBJ databases">
        <title>Azospirillum thermophila sp. nov., a novel isolated from hot spring.</title>
        <authorList>
            <person name="Zhao Z."/>
        </authorList>
    </citation>
    <scope>NUCLEOTIDE SEQUENCE [LARGE SCALE GENOMIC DNA]</scope>
    <source>
        <strain evidence="3">CFH 70021</strain>
    </source>
</reference>
<evidence type="ECO:0000313" key="3">
    <source>
        <dbReference type="Proteomes" id="UP000245629"/>
    </source>
</evidence>
<organism evidence="2 3">
    <name type="scientific">Azospirillum thermophilum</name>
    <dbReference type="NCBI Taxonomy" id="2202148"/>
    <lineage>
        <taxon>Bacteria</taxon>
        <taxon>Pseudomonadati</taxon>
        <taxon>Pseudomonadota</taxon>
        <taxon>Alphaproteobacteria</taxon>
        <taxon>Rhodospirillales</taxon>
        <taxon>Azospirillaceae</taxon>
        <taxon>Azospirillum</taxon>
    </lineage>
</organism>
<keyword evidence="1" id="KW-1133">Transmembrane helix</keyword>
<dbReference type="InterPro" id="IPR018678">
    <property type="entry name" value="DUF2160_TM"/>
</dbReference>
<accession>A0A2S2CVI5</accession>
<name>A0A2S2CVI5_9PROT</name>
<dbReference type="EMBL" id="CP029354">
    <property type="protein sequence ID" value="AWK88522.1"/>
    <property type="molecule type" value="Genomic_DNA"/>
</dbReference>
<feature type="transmembrane region" description="Helical" evidence="1">
    <location>
        <begin position="50"/>
        <end position="66"/>
    </location>
</feature>
<dbReference type="Proteomes" id="UP000245629">
    <property type="component" value="Chromosome 3"/>
</dbReference>
<keyword evidence="3" id="KW-1185">Reference proteome</keyword>
<evidence type="ECO:0008006" key="4">
    <source>
        <dbReference type="Google" id="ProtNLM"/>
    </source>
</evidence>
<keyword evidence="1" id="KW-0472">Membrane</keyword>
<evidence type="ECO:0000313" key="2">
    <source>
        <dbReference type="EMBL" id="AWK88522.1"/>
    </source>
</evidence>